<keyword evidence="5 7" id="KW-1133">Transmembrane helix</keyword>
<dbReference type="InterPro" id="IPR003593">
    <property type="entry name" value="AAA+_ATPase"/>
</dbReference>
<keyword evidence="6 7" id="KW-0472">Membrane</keyword>
<evidence type="ECO:0000313" key="10">
    <source>
        <dbReference type="EMBL" id="PVY95210.1"/>
    </source>
</evidence>
<evidence type="ECO:0000256" key="6">
    <source>
        <dbReference type="ARBA" id="ARBA00023136"/>
    </source>
</evidence>
<feature type="domain" description="ABC transmembrane type-1" evidence="9">
    <location>
        <begin position="145"/>
        <end position="307"/>
    </location>
</feature>
<dbReference type="GO" id="GO:0005524">
    <property type="term" value="F:ATP binding"/>
    <property type="evidence" value="ECO:0007669"/>
    <property type="project" value="UniProtKB-KW"/>
</dbReference>
<dbReference type="GO" id="GO:0016887">
    <property type="term" value="F:ATP hydrolysis activity"/>
    <property type="evidence" value="ECO:0007669"/>
    <property type="project" value="InterPro"/>
</dbReference>
<dbReference type="Proteomes" id="UP000245793">
    <property type="component" value="Unassembled WGS sequence"/>
</dbReference>
<dbReference type="SUPFAM" id="SSF52540">
    <property type="entry name" value="P-loop containing nucleoside triphosphate hydrolases"/>
    <property type="match status" value="1"/>
</dbReference>
<evidence type="ECO:0000256" key="2">
    <source>
        <dbReference type="ARBA" id="ARBA00022692"/>
    </source>
</evidence>
<dbReference type="Gene3D" id="3.40.50.300">
    <property type="entry name" value="P-loop containing nucleotide triphosphate hydrolases"/>
    <property type="match status" value="1"/>
</dbReference>
<gene>
    <name evidence="10" type="ORF">C7381_10299</name>
</gene>
<dbReference type="PANTHER" id="PTHR24221">
    <property type="entry name" value="ATP-BINDING CASSETTE SUB-FAMILY B"/>
    <property type="match status" value="1"/>
</dbReference>
<organism evidence="10 11">
    <name type="scientific">Ezakiella coagulans</name>
    <dbReference type="NCBI Taxonomy" id="46507"/>
    <lineage>
        <taxon>Bacteria</taxon>
        <taxon>Bacillati</taxon>
        <taxon>Bacillota</taxon>
        <taxon>Tissierellia</taxon>
        <taxon>Ezakiella</taxon>
    </lineage>
</organism>
<dbReference type="RefSeq" id="WP_165803556.1">
    <property type="nucleotide sequence ID" value="NZ_QEKV01000002.1"/>
</dbReference>
<keyword evidence="4 10" id="KW-0067">ATP-binding</keyword>
<feature type="domain" description="ABC transporter" evidence="8">
    <location>
        <begin position="335"/>
        <end position="565"/>
    </location>
</feature>
<dbReference type="AlphaFoldDB" id="A0A2U1E5I4"/>
<evidence type="ECO:0000256" key="1">
    <source>
        <dbReference type="ARBA" id="ARBA00004651"/>
    </source>
</evidence>
<dbReference type="EMBL" id="QEKV01000002">
    <property type="protein sequence ID" value="PVY95210.1"/>
    <property type="molecule type" value="Genomic_DNA"/>
</dbReference>
<comment type="subcellular location">
    <subcellularLocation>
        <location evidence="1">Cell membrane</location>
        <topology evidence="1">Multi-pass membrane protein</topology>
    </subcellularLocation>
</comment>
<dbReference type="Pfam" id="PF00005">
    <property type="entry name" value="ABC_tran"/>
    <property type="match status" value="1"/>
</dbReference>
<keyword evidence="3" id="KW-0547">Nucleotide-binding</keyword>
<keyword evidence="2 7" id="KW-0812">Transmembrane</keyword>
<sequence>MFEVLKKISKITPFGTAYVFLYHIVSGVLVALKLNFTMNIIESGYQYIVRCEDINSVIKYGIYLLALIFTERVMEYFYAVFMNGFLYEKSDNKFKYEVAHKLTEIEMIKFEDREFLSNLERASNAVDDERMSTCVHLMARISGEVVEVVLILLTLLSYSRYLVYLALLTVVPYFVTRIIRGKAFYKLKNIEIYNERKLNYLYSIFTDAKINREIKLNDSSDFFVNRYENIFADVGDKYYNERLKDAKSLLFCDILSVISYSVAVILTIKLAFSRDIAIGMMGAALIAFRNMQSSTKEMITSIGNMPKNLMFANDFINFMNTEEEKRNFNVEFGNVKMEDVSFIYPNSENGIKNINAEIKEGESVAIVGYNGSGKTTFTKVISGIYKSDGEIVVGNSNMNFSGISFDDYTIVPQIRTETNLTVGEHISSKEHFDSEKVFEKLRFVGLSKLCKDEILNTRIGKEFDGIELSGGERERLDIARALYEDKKLIIMDEPTSALDPMEESAILKKFLEISKNITSIIVTHRLGITKFVDKVIVFKDGEIIANGTHEDLMEKCEHYRNMYNEQSRFYL</sequence>
<dbReference type="InterPro" id="IPR011527">
    <property type="entry name" value="ABC1_TM_dom"/>
</dbReference>
<dbReference type="InterPro" id="IPR036640">
    <property type="entry name" value="ABC1_TM_sf"/>
</dbReference>
<evidence type="ECO:0000313" key="11">
    <source>
        <dbReference type="Proteomes" id="UP000245793"/>
    </source>
</evidence>
<evidence type="ECO:0000256" key="3">
    <source>
        <dbReference type="ARBA" id="ARBA00022741"/>
    </source>
</evidence>
<accession>A0A2U1E5I4</accession>
<proteinExistence type="predicted"/>
<evidence type="ECO:0000256" key="4">
    <source>
        <dbReference type="ARBA" id="ARBA00022840"/>
    </source>
</evidence>
<evidence type="ECO:0000259" key="9">
    <source>
        <dbReference type="PROSITE" id="PS50929"/>
    </source>
</evidence>
<dbReference type="SUPFAM" id="SSF90123">
    <property type="entry name" value="ABC transporter transmembrane region"/>
    <property type="match status" value="1"/>
</dbReference>
<dbReference type="PANTHER" id="PTHR24221:SF654">
    <property type="entry name" value="ATP-BINDING CASSETTE SUB-FAMILY B MEMBER 6"/>
    <property type="match status" value="1"/>
</dbReference>
<feature type="transmembrane region" description="Helical" evidence="7">
    <location>
        <begin position="248"/>
        <end position="266"/>
    </location>
</feature>
<dbReference type="SMART" id="SM00382">
    <property type="entry name" value="AAA"/>
    <property type="match status" value="1"/>
</dbReference>
<dbReference type="InterPro" id="IPR039421">
    <property type="entry name" value="Type_1_exporter"/>
</dbReference>
<feature type="transmembrane region" description="Helical" evidence="7">
    <location>
        <begin position="61"/>
        <end position="86"/>
    </location>
</feature>
<dbReference type="GO" id="GO:0140359">
    <property type="term" value="F:ABC-type transporter activity"/>
    <property type="evidence" value="ECO:0007669"/>
    <property type="project" value="InterPro"/>
</dbReference>
<dbReference type="Gene3D" id="1.20.1560.10">
    <property type="entry name" value="ABC transporter type 1, transmembrane domain"/>
    <property type="match status" value="1"/>
</dbReference>
<dbReference type="PROSITE" id="PS50893">
    <property type="entry name" value="ABC_TRANSPORTER_2"/>
    <property type="match status" value="1"/>
</dbReference>
<comment type="caution">
    <text evidence="10">The sequence shown here is derived from an EMBL/GenBank/DDBJ whole genome shotgun (WGS) entry which is preliminary data.</text>
</comment>
<feature type="transmembrane region" description="Helical" evidence="7">
    <location>
        <begin position="161"/>
        <end position="179"/>
    </location>
</feature>
<dbReference type="GO" id="GO:0005886">
    <property type="term" value="C:plasma membrane"/>
    <property type="evidence" value="ECO:0007669"/>
    <property type="project" value="UniProtKB-SubCell"/>
</dbReference>
<evidence type="ECO:0000256" key="5">
    <source>
        <dbReference type="ARBA" id="ARBA00022989"/>
    </source>
</evidence>
<evidence type="ECO:0000259" key="8">
    <source>
        <dbReference type="PROSITE" id="PS50893"/>
    </source>
</evidence>
<reference evidence="10 11" key="1">
    <citation type="submission" date="2018-04" db="EMBL/GenBank/DDBJ databases">
        <title>Genomic Encyclopedia of Type Strains, Phase IV (KMG-IV): sequencing the most valuable type-strain genomes for metagenomic binning, comparative biology and taxonomic classification.</title>
        <authorList>
            <person name="Goeker M."/>
        </authorList>
    </citation>
    <scope>NUCLEOTIDE SEQUENCE [LARGE SCALE GENOMIC DNA]</scope>
    <source>
        <strain evidence="10 11">DSM 20705</strain>
    </source>
</reference>
<protein>
    <submittedName>
        <fullName evidence="10">ATP-binding cassette subfamily B protein</fullName>
    </submittedName>
</protein>
<evidence type="ECO:0000256" key="7">
    <source>
        <dbReference type="SAM" id="Phobius"/>
    </source>
</evidence>
<feature type="transmembrane region" description="Helical" evidence="7">
    <location>
        <begin position="20"/>
        <end position="41"/>
    </location>
</feature>
<dbReference type="PROSITE" id="PS50929">
    <property type="entry name" value="ABC_TM1F"/>
    <property type="match status" value="1"/>
</dbReference>
<dbReference type="InterPro" id="IPR003439">
    <property type="entry name" value="ABC_transporter-like_ATP-bd"/>
</dbReference>
<dbReference type="CDD" id="cd03228">
    <property type="entry name" value="ABCC_MRP_Like"/>
    <property type="match status" value="1"/>
</dbReference>
<name>A0A2U1E5I4_9FIRM</name>
<dbReference type="InterPro" id="IPR027417">
    <property type="entry name" value="P-loop_NTPase"/>
</dbReference>
<keyword evidence="11" id="KW-1185">Reference proteome</keyword>